<proteinExistence type="predicted"/>
<gene>
    <name evidence="1" type="ORF">OYC64_015180</name>
</gene>
<evidence type="ECO:0008006" key="3">
    <source>
        <dbReference type="Google" id="ProtNLM"/>
    </source>
</evidence>
<accession>A0ABD2H440</accession>
<dbReference type="AlphaFoldDB" id="A0ABD2H440"/>
<dbReference type="PANTHER" id="PTHR46880:SF5">
    <property type="entry name" value="DUF4371 DOMAIN-CONTAINING PROTEIN"/>
    <property type="match status" value="1"/>
</dbReference>
<dbReference type="SUPFAM" id="SSF53098">
    <property type="entry name" value="Ribonuclease H-like"/>
    <property type="match status" value="1"/>
</dbReference>
<reference evidence="1 2" key="1">
    <citation type="journal article" date="2022" name="G3 (Bethesda)">
        <title>Evaluating Illumina-, Nanopore-, and PacBio-based genome assembly strategies with the bald notothen, Trematomus borchgrevinki.</title>
        <authorList>
            <person name="Rayamajhi N."/>
            <person name="Cheng C.C."/>
            <person name="Catchen J.M."/>
        </authorList>
    </citation>
    <scope>NUCLEOTIDE SEQUENCE [LARGE SCALE GENOMIC DNA]</scope>
    <source>
        <strain evidence="1">AGRC-2024</strain>
    </source>
</reference>
<dbReference type="PANTHER" id="PTHR46880">
    <property type="entry name" value="RAS-ASSOCIATING DOMAIN-CONTAINING PROTEIN"/>
    <property type="match status" value="1"/>
</dbReference>
<organism evidence="1 2">
    <name type="scientific">Pagothenia borchgrevinki</name>
    <name type="common">Bald rockcod</name>
    <name type="synonym">Trematomus borchgrevinki</name>
    <dbReference type="NCBI Taxonomy" id="8213"/>
    <lineage>
        <taxon>Eukaryota</taxon>
        <taxon>Metazoa</taxon>
        <taxon>Chordata</taxon>
        <taxon>Craniata</taxon>
        <taxon>Vertebrata</taxon>
        <taxon>Euteleostomi</taxon>
        <taxon>Actinopterygii</taxon>
        <taxon>Neopterygii</taxon>
        <taxon>Teleostei</taxon>
        <taxon>Neoteleostei</taxon>
        <taxon>Acanthomorphata</taxon>
        <taxon>Eupercaria</taxon>
        <taxon>Perciformes</taxon>
        <taxon>Notothenioidei</taxon>
        <taxon>Nototheniidae</taxon>
        <taxon>Pagothenia</taxon>
    </lineage>
</organism>
<evidence type="ECO:0000313" key="1">
    <source>
        <dbReference type="EMBL" id="KAL3060781.1"/>
    </source>
</evidence>
<dbReference type="EMBL" id="JBIYXZ010002073">
    <property type="protein sequence ID" value="KAL3060781.1"/>
    <property type="molecule type" value="Genomic_DNA"/>
</dbReference>
<keyword evidence="2" id="KW-1185">Reference proteome</keyword>
<comment type="caution">
    <text evidence="1">The sequence shown here is derived from an EMBL/GenBank/DDBJ whole genome shotgun (WGS) entry which is preliminary data.</text>
</comment>
<dbReference type="InterPro" id="IPR012337">
    <property type="entry name" value="RNaseH-like_sf"/>
</dbReference>
<sequence>MKDDLVEKLKNTHFFSVMSDSSVDRSVKDQEMVYLTYVEDGKAVNQFVDIVSLEHAHSQGILEAILVGLRNVGLTEQDLKSRMVGFSCDGASVMMGVHNGVVAKLKQMCPSIVPIWCVAHRLELSALDRIKSVPLLAELKETLNGVYKHYSHSAKASRELHALGKVMGINVVKPGNIDGTRWLPHMSRALEGLVKNFKVTLVHFENHASDPNDREASALMKGRARAIHRSLTQYKMVMFIHLVLDILQELKQLSLLFQRDGMTLQMVSDGLQTTTLSLVAMQTDPGPRLQKVLDEVGPGNTWQNVQLNRRETDNSTFNTLKLRLISDLCRFLSARFGNLETGILKATSTLFDLSNWPEDTAELATFGNAELIELMEHFQSILAECGDFTSGEAAKREWLDLKVLVQRHYRHIEPQVLWQRLLTGAIGREDQFKQMKVIVEITQVLPMSSSCCERGFSSMKIIKSDWRSCLSNEMRSFLLHISVHGPPAQQFNAEKAVTKWWSSGCRTRRPQFQD</sequence>
<evidence type="ECO:0000313" key="2">
    <source>
        <dbReference type="Proteomes" id="UP001619887"/>
    </source>
</evidence>
<name>A0ABD2H440_PAGBO</name>
<dbReference type="Proteomes" id="UP001619887">
    <property type="component" value="Unassembled WGS sequence"/>
</dbReference>
<protein>
    <recommendedName>
        <fullName evidence="3">DUF4371 domain-containing protein</fullName>
    </recommendedName>
</protein>
<reference evidence="1 2" key="2">
    <citation type="journal article" date="2024" name="G3 (Bethesda)">
        <title>The genome of the cryopelagic Antarctic bald notothen, Trematomus borchgrevinki.</title>
        <authorList>
            <person name="Rayamajhi N."/>
            <person name="Rivera-Colon A.G."/>
            <person name="Minhas B.F."/>
            <person name="Cheng C.C."/>
            <person name="Catchen J.M."/>
        </authorList>
    </citation>
    <scope>NUCLEOTIDE SEQUENCE [LARGE SCALE GENOMIC DNA]</scope>
    <source>
        <strain evidence="1">AGRC-2024</strain>
    </source>
</reference>